<dbReference type="PANTHER" id="PTHR11206">
    <property type="entry name" value="MULTIDRUG RESISTANCE PROTEIN"/>
    <property type="match status" value="1"/>
</dbReference>
<evidence type="ECO:0000256" key="1">
    <source>
        <dbReference type="ARBA" id="ARBA00010199"/>
    </source>
</evidence>
<dbReference type="OrthoDB" id="2126698at2759"/>
<keyword evidence="2" id="KW-1133">Transmembrane helix</keyword>
<dbReference type="Proteomes" id="UP000243217">
    <property type="component" value="Unassembled WGS sequence"/>
</dbReference>
<gene>
    <name evidence="3" type="ORF">THRCLA_21144</name>
</gene>
<feature type="transmembrane region" description="Helical" evidence="2">
    <location>
        <begin position="31"/>
        <end position="53"/>
    </location>
</feature>
<name>A0A1V9ZZS4_9STRA</name>
<evidence type="ECO:0000313" key="3">
    <source>
        <dbReference type="EMBL" id="OQS03525.1"/>
    </source>
</evidence>
<feature type="transmembrane region" description="Helical" evidence="2">
    <location>
        <begin position="101"/>
        <end position="122"/>
    </location>
</feature>
<dbReference type="InterPro" id="IPR002528">
    <property type="entry name" value="MATE_fam"/>
</dbReference>
<feature type="transmembrane region" description="Helical" evidence="2">
    <location>
        <begin position="65"/>
        <end position="89"/>
    </location>
</feature>
<dbReference type="GO" id="GO:0016020">
    <property type="term" value="C:membrane"/>
    <property type="evidence" value="ECO:0007669"/>
    <property type="project" value="InterPro"/>
</dbReference>
<dbReference type="GO" id="GO:0015297">
    <property type="term" value="F:antiporter activity"/>
    <property type="evidence" value="ECO:0007669"/>
    <property type="project" value="InterPro"/>
</dbReference>
<keyword evidence="4" id="KW-1185">Reference proteome</keyword>
<dbReference type="STRING" id="74557.A0A1V9ZZS4"/>
<accession>A0A1V9ZZS4</accession>
<dbReference type="AlphaFoldDB" id="A0A1V9ZZS4"/>
<keyword evidence="2" id="KW-0812">Transmembrane</keyword>
<protein>
    <submittedName>
        <fullName evidence="3">Multidrug/Oligosaccharidyl-lipid/Polysaccharide (MOP) Flippase Superfamily</fullName>
    </submittedName>
</protein>
<evidence type="ECO:0000256" key="2">
    <source>
        <dbReference type="SAM" id="Phobius"/>
    </source>
</evidence>
<comment type="similarity">
    <text evidence="1">Belongs to the multi antimicrobial extrusion (MATE) (TC 2.A.66.1) family.</text>
</comment>
<feature type="transmembrane region" description="Helical" evidence="2">
    <location>
        <begin position="142"/>
        <end position="165"/>
    </location>
</feature>
<evidence type="ECO:0000313" key="4">
    <source>
        <dbReference type="Proteomes" id="UP000243217"/>
    </source>
</evidence>
<proteinExistence type="inferred from homology"/>
<dbReference type="EMBL" id="JNBS01000857">
    <property type="protein sequence ID" value="OQS03525.1"/>
    <property type="molecule type" value="Genomic_DNA"/>
</dbReference>
<organism evidence="3 4">
    <name type="scientific">Thraustotheca clavata</name>
    <dbReference type="NCBI Taxonomy" id="74557"/>
    <lineage>
        <taxon>Eukaryota</taxon>
        <taxon>Sar</taxon>
        <taxon>Stramenopiles</taxon>
        <taxon>Oomycota</taxon>
        <taxon>Saprolegniomycetes</taxon>
        <taxon>Saprolegniales</taxon>
        <taxon>Achlyaceae</taxon>
        <taxon>Thraustotheca</taxon>
    </lineage>
</organism>
<dbReference type="Pfam" id="PF01554">
    <property type="entry name" value="MatE"/>
    <property type="match status" value="1"/>
</dbReference>
<feature type="transmembrane region" description="Helical" evidence="2">
    <location>
        <begin position="171"/>
        <end position="189"/>
    </location>
</feature>
<dbReference type="GO" id="GO:0042910">
    <property type="term" value="F:xenobiotic transmembrane transporter activity"/>
    <property type="evidence" value="ECO:0007669"/>
    <property type="project" value="InterPro"/>
</dbReference>
<reference evidence="3 4" key="1">
    <citation type="journal article" date="2014" name="Genome Biol. Evol.">
        <title>The secreted proteins of Achlya hypogyna and Thraustotheca clavata identify the ancestral oomycete secretome and reveal gene acquisitions by horizontal gene transfer.</title>
        <authorList>
            <person name="Misner I."/>
            <person name="Blouin N."/>
            <person name="Leonard G."/>
            <person name="Richards T.A."/>
            <person name="Lane C.E."/>
        </authorList>
    </citation>
    <scope>NUCLEOTIDE SEQUENCE [LARGE SCALE GENOMIC DNA]</scope>
    <source>
        <strain evidence="3 4">ATCC 34112</strain>
    </source>
</reference>
<sequence length="193" mass="20817">MEFLPGLVNIILVGQMNSSDTKEYVDAAANFAMYINITAYLLMGMASAMDTLCTQAFGACNLKKFGDYLPGAFLGMALIFAPVALLSWYAEPILIALGQDVKISMLAGTFTQLSLVGIPFVFVNEIVKKMIQAHSIVSPTALMVVVAIVIILALGIISFTILTMVLTEQLLHVQLAYCIAINDVGIFVVQSRT</sequence>
<comment type="caution">
    <text evidence="3">The sequence shown here is derived from an EMBL/GenBank/DDBJ whole genome shotgun (WGS) entry which is preliminary data.</text>
</comment>
<keyword evidence="2" id="KW-0472">Membrane</keyword>